<reference evidence="1 2" key="1">
    <citation type="journal article" date="2012" name="J. Bacteriol.">
        <title>Draft Genome Sequence of Sinorhizobium meliloti CCNWSX0020, a Nitrogen-Fixing Symbiont with Copper Tolerance Capability Isolated from Lead-Zinc Mine Tailings.</title>
        <authorList>
            <person name="Li Z."/>
            <person name="Ma Z."/>
            <person name="Hao X."/>
            <person name="Wei G."/>
        </authorList>
    </citation>
    <scope>NUCLEOTIDE SEQUENCE [LARGE SCALE GENOMIC DNA]</scope>
    <source>
        <strain evidence="1 2">CCNWSX0020</strain>
    </source>
</reference>
<evidence type="ECO:0000313" key="2">
    <source>
        <dbReference type="Proteomes" id="UP000004038"/>
    </source>
</evidence>
<organism evidence="1 2">
    <name type="scientific">Sinorhizobium meliloti CCNWSX0020</name>
    <dbReference type="NCBI Taxonomy" id="1107881"/>
    <lineage>
        <taxon>Bacteria</taxon>
        <taxon>Pseudomonadati</taxon>
        <taxon>Pseudomonadota</taxon>
        <taxon>Alphaproteobacteria</taxon>
        <taxon>Hyphomicrobiales</taxon>
        <taxon>Rhizobiaceae</taxon>
        <taxon>Sinorhizobium/Ensifer group</taxon>
        <taxon>Sinorhizobium</taxon>
    </lineage>
</organism>
<gene>
    <name evidence="1" type="ORF">SM0020_30552</name>
</gene>
<dbReference type="EMBL" id="AGVV01000100">
    <property type="protein sequence ID" value="EHK74106.1"/>
    <property type="molecule type" value="Genomic_DNA"/>
</dbReference>
<accession>H0G9A3</accession>
<dbReference type="AlphaFoldDB" id="H0G9A3"/>
<sequence>MKASSWVRCCRAERARTARELSLQVAKERPLVNGNITR</sequence>
<dbReference type="Proteomes" id="UP000004038">
    <property type="component" value="Unassembled WGS sequence"/>
</dbReference>
<proteinExistence type="predicted"/>
<name>H0G9A3_RHIML</name>
<protein>
    <submittedName>
        <fullName evidence="1">Uncharacterized protein</fullName>
    </submittedName>
</protein>
<evidence type="ECO:0000313" key="1">
    <source>
        <dbReference type="EMBL" id="EHK74106.1"/>
    </source>
</evidence>